<feature type="region of interest" description="Disordered" evidence="1">
    <location>
        <begin position="355"/>
        <end position="376"/>
    </location>
</feature>
<sequence length="1797" mass="202403">MIKLLCIKPPLQSVWLLVLMLVYLPADAETSWQEYIEFNQSPEGQVEEPAVTLESHPIGRNTEQHLPADAVFHLWTQDETFFRPDEKDRVEIQKVLEKESKTFKLDNVVKPIPFKQGQEVITEQYVTQLKQLLDKMKQRNNLRIHFIGHTDSDQLGTATKARYGDNIGLSRSRAEATAEFFQRMLDLPAESISYDGVGDTQPLASNSTAAGKAKNRRVEVQIWYDEITEHAVEKEVIVPAPELNRIKVCRKETVCKLRYKAGNSKRAQLRNLVAPLRMKEGQAEIPAEFIRQVNEAYNNLRGKENVVIRFVGHTDSLPLTDRENRIYGDHTALSKARARRVSLAIADALKLPNTAVSSTGKGETRPVTSNSTEKGRSLNRRIEVEFWHDDPFQNFTAEAQACPEKEVAETITLTYDPPSGPVKAILLKQGQPIIPPGYTERLRKLMAEISDYAHVRLSFTGYTDNKRLSRRTAMVYGDDIGLSTARARRVMETFKSEMELSDNQVEYEGRGFVHSKDVASTGFIQFDSARVQVQIVYDELAILEEDEGLDITRIDREAIAHTPYSLNLMRISVDGEPVHDPYKSSADLQRCIDVALEKADIQFKFDNLNLQPRLNVTAWPNSVRYEDITETDEQENRVYFKIYSNYRDYIVKSEIRIYEEEQSTRDSALAVIPVDKRGYAQWLARVDDFEGPTKKLKYLLRVYDSKNNYDETRALPLWLLDNLESKAGRENIETNERRASERRASEVPESQNIEAQGVEPEETELTDAGSAEQQAAEDELASDELSEEEMEADDDEEEENEVDALVEITSGEIEKELLVGYGESHLHRQTIPLAGGTVTINGENIPENYSVWLAGRPLPVNEEGKFVSDEIFRPGLHTVEVAVLDEQGNGELFLREMELRKSDWFYVGIADMTVARDKTSGPASLVAQDETHYQNELNTDGRLAFYVDGKFENAWQLTASADTREGPINEIFSNFLEKSPDALFRRLDPDYFYPTFGDDSTIVENAPTSGNFFVKLQRQSDYGLWGNFLTQYTDTDLAQIDRGLYGAKGHYESKNVTAFGEKTYSIDAFAAEPGTISARDEYRGTGGSLYFLKRQDILTGSDRLRIEVRDKDSDIVLSVQQLVPALDYDIDYIQGRVLLSKPLSSIARDNLIVDNGSLSGNPVYLVARYEYSPGFNDLKDVAVGGRADAWLNDYIKFGVTASSQEELNSKSTLNGIDITIRKNAGTWLKIEAATSEGNGGGSTASNDGGFNFNPIASGLSADGKASAYRVDSNLRLTDLFEGVRGSATLYLQDREAGYSAPGQLTSNNIQQFGGTLNMPLTENLSLNVKGDSRDQERSLKTQNADINMAWKMDPNWKFSGGVRVDSREDNSTNIVATQKQGDRTDVALDVTYNSLNKWSVYGFAQGTANTTGNRVENNRVGTGTTIRLNDRFSVEGEVSGGDTGTGVRLGTDYLMSDRTSVYLNYTLDNERTSNGIRARKGNMATGFRSRYTDTVSIYGEERYTHGDVPTGLTHALGVDVAPNDRWTYGANVEAGTLQDQRTSAETQRLAAGLVAGYQYEELRYTGAIEYRNDIIQSPDLTEIEQTTWLLKNSFRYQVNPDWRLIGKLNYSDSKSPQQNGLYNGEFREYVLGYGYRPVLNDRWNTLFKYTYFYNIPSSGQVNTRGTANDFLQISNIVAIDTIYDISKRWSLGGKYAYRLGQVAQERDNPEFFDSRASLYVLRVDWHFVHKWDALMEYRVLDLPDAQDTRSGSLVGLNRHIGKNIKLGVGYNFTDFSDDLTDLDFNSQGVFINIVAKL</sequence>
<feature type="compositionally biased region" description="Acidic residues" evidence="1">
    <location>
        <begin position="775"/>
        <end position="801"/>
    </location>
</feature>
<keyword evidence="3" id="KW-0282">Flagellum</keyword>
<dbReference type="InterPro" id="IPR036737">
    <property type="entry name" value="OmpA-like_sf"/>
</dbReference>
<dbReference type="Pfam" id="PF00691">
    <property type="entry name" value="OmpA"/>
    <property type="match status" value="2"/>
</dbReference>
<dbReference type="PANTHER" id="PTHR30329:SF21">
    <property type="entry name" value="LIPOPROTEIN YIAD-RELATED"/>
    <property type="match status" value="1"/>
</dbReference>
<feature type="region of interest" description="Disordered" evidence="1">
    <location>
        <begin position="731"/>
        <end position="801"/>
    </location>
</feature>
<name>A0A3B0XEE8_9ZZZZ</name>
<dbReference type="PROSITE" id="PS51123">
    <property type="entry name" value="OMPA_2"/>
    <property type="match status" value="2"/>
</dbReference>
<dbReference type="InterPro" id="IPR050330">
    <property type="entry name" value="Bact_OuterMem_StrucFunc"/>
</dbReference>
<dbReference type="EMBL" id="UOFG01000281">
    <property type="protein sequence ID" value="VAW66685.1"/>
    <property type="molecule type" value="Genomic_DNA"/>
</dbReference>
<dbReference type="Gene3D" id="3.30.1330.60">
    <property type="entry name" value="OmpA-like domain"/>
    <property type="match status" value="3"/>
</dbReference>
<protein>
    <submittedName>
        <fullName evidence="3">Flagellar motor protein</fullName>
    </submittedName>
</protein>
<organism evidence="3">
    <name type="scientific">hydrothermal vent metagenome</name>
    <dbReference type="NCBI Taxonomy" id="652676"/>
    <lineage>
        <taxon>unclassified sequences</taxon>
        <taxon>metagenomes</taxon>
        <taxon>ecological metagenomes</taxon>
    </lineage>
</organism>
<accession>A0A3B0XEE8</accession>
<dbReference type="SUPFAM" id="SSF103088">
    <property type="entry name" value="OmpA-like"/>
    <property type="match status" value="3"/>
</dbReference>
<feature type="domain" description="OmpA-like" evidence="2">
    <location>
        <begin position="265"/>
        <end position="390"/>
    </location>
</feature>
<feature type="compositionally biased region" description="Basic and acidic residues" evidence="1">
    <location>
        <begin position="731"/>
        <end position="746"/>
    </location>
</feature>
<dbReference type="PANTHER" id="PTHR30329">
    <property type="entry name" value="STATOR ELEMENT OF FLAGELLAR MOTOR COMPLEX"/>
    <property type="match status" value="1"/>
</dbReference>
<keyword evidence="3" id="KW-0969">Cilium</keyword>
<dbReference type="InterPro" id="IPR006665">
    <property type="entry name" value="OmpA-like"/>
</dbReference>
<feature type="compositionally biased region" description="Polar residues" evidence="1">
    <location>
        <begin position="355"/>
        <end position="372"/>
    </location>
</feature>
<dbReference type="CDD" id="cd07185">
    <property type="entry name" value="OmpA_C-like"/>
    <property type="match status" value="2"/>
</dbReference>
<evidence type="ECO:0000256" key="1">
    <source>
        <dbReference type="SAM" id="MobiDB-lite"/>
    </source>
</evidence>
<gene>
    <name evidence="3" type="ORF">MNBD_GAMMA11-3427</name>
</gene>
<dbReference type="SUPFAM" id="SSF56935">
    <property type="entry name" value="Porins"/>
    <property type="match status" value="2"/>
</dbReference>
<evidence type="ECO:0000259" key="2">
    <source>
        <dbReference type="PROSITE" id="PS51123"/>
    </source>
</evidence>
<evidence type="ECO:0000313" key="3">
    <source>
        <dbReference type="EMBL" id="VAW66685.1"/>
    </source>
</evidence>
<proteinExistence type="predicted"/>
<keyword evidence="3" id="KW-0966">Cell projection</keyword>
<reference evidence="3" key="1">
    <citation type="submission" date="2018-06" db="EMBL/GenBank/DDBJ databases">
        <authorList>
            <person name="Zhirakovskaya E."/>
        </authorList>
    </citation>
    <scope>NUCLEOTIDE SEQUENCE</scope>
</reference>
<feature type="domain" description="OmpA-like" evidence="2">
    <location>
        <begin position="101"/>
        <end position="226"/>
    </location>
</feature>